<evidence type="ECO:0000256" key="1">
    <source>
        <dbReference type="SAM" id="MobiDB-lite"/>
    </source>
</evidence>
<keyword evidence="4" id="KW-1185">Reference proteome</keyword>
<gene>
    <name evidence="3" type="ORF">H8876_08180</name>
</gene>
<sequence>MSKDCKRSYEEVHKKLGEELEKAYLKRETPEEKIPEFDLSFLDEQPYEPTEENDAAREEGFMSSKEEKRRRFSRFAKVAAVLIIFLLCTNIIMLGRDSTESYGDKGILHRLYQGVTGLFTDSEEETEESDVEEFMTFDRLGEKELKKAKEFLPGLYVPTYIPEGYELEQLKIEKYYSGDYLCDYAYNSEDRIIKILLYYSMDSERSNQWPEDGELIEMSDRKIFVTEDSVSGEPWVSVYTETCNIDISGSSEKDQLIEIGKRMTK</sequence>
<dbReference type="Proteomes" id="UP000644115">
    <property type="component" value="Unassembled WGS sequence"/>
</dbReference>
<proteinExistence type="predicted"/>
<name>A0A923NH25_9FIRM</name>
<evidence type="ECO:0000256" key="2">
    <source>
        <dbReference type="SAM" id="Phobius"/>
    </source>
</evidence>
<dbReference type="RefSeq" id="WP_249287333.1">
    <property type="nucleotide sequence ID" value="NZ_JACRWC010000103.1"/>
</dbReference>
<comment type="caution">
    <text evidence="3">The sequence shown here is derived from an EMBL/GenBank/DDBJ whole genome shotgun (WGS) entry which is preliminary data.</text>
</comment>
<organism evidence="3 4">
    <name type="scientific">Lentihominibacter faecis</name>
    <dbReference type="NCBI Taxonomy" id="2764712"/>
    <lineage>
        <taxon>Bacteria</taxon>
        <taxon>Bacillati</taxon>
        <taxon>Bacillota</taxon>
        <taxon>Clostridia</taxon>
        <taxon>Peptostreptococcales</taxon>
        <taxon>Anaerovoracaceae</taxon>
        <taxon>Lentihominibacter</taxon>
    </lineage>
</organism>
<protein>
    <recommendedName>
        <fullName evidence="5">DUF4367 domain-containing protein</fullName>
    </recommendedName>
</protein>
<evidence type="ECO:0000313" key="4">
    <source>
        <dbReference type="Proteomes" id="UP000644115"/>
    </source>
</evidence>
<keyword evidence="2" id="KW-0472">Membrane</keyword>
<reference evidence="3" key="1">
    <citation type="submission" date="2020-08" db="EMBL/GenBank/DDBJ databases">
        <authorList>
            <person name="Liu C."/>
            <person name="Sun Q."/>
        </authorList>
    </citation>
    <scope>NUCLEOTIDE SEQUENCE</scope>
    <source>
        <strain evidence="3">BX16</strain>
    </source>
</reference>
<accession>A0A923NH25</accession>
<dbReference type="EMBL" id="JACRWC010000103">
    <property type="protein sequence ID" value="MBC5999975.1"/>
    <property type="molecule type" value="Genomic_DNA"/>
</dbReference>
<evidence type="ECO:0000313" key="3">
    <source>
        <dbReference type="EMBL" id="MBC5999975.1"/>
    </source>
</evidence>
<feature type="transmembrane region" description="Helical" evidence="2">
    <location>
        <begin position="75"/>
        <end position="95"/>
    </location>
</feature>
<evidence type="ECO:0008006" key="5">
    <source>
        <dbReference type="Google" id="ProtNLM"/>
    </source>
</evidence>
<keyword evidence="2" id="KW-1133">Transmembrane helix</keyword>
<feature type="region of interest" description="Disordered" evidence="1">
    <location>
        <begin position="35"/>
        <end position="62"/>
    </location>
</feature>
<keyword evidence="2" id="KW-0812">Transmembrane</keyword>
<dbReference type="AlphaFoldDB" id="A0A923NH25"/>